<feature type="domain" description="PTS EIIB type-4" evidence="10">
    <location>
        <begin position="3"/>
        <end position="163"/>
    </location>
</feature>
<dbReference type="InterPro" id="IPR004720">
    <property type="entry name" value="PTS_IIB_sorbose-sp"/>
</dbReference>
<dbReference type="EMBL" id="JQCE01000038">
    <property type="protein sequence ID" value="KRO16375.1"/>
    <property type="molecule type" value="Genomic_DNA"/>
</dbReference>
<sequence length="163" mass="17867">MMTEPNILVTRIDNRLVHGQVGMTWVNTIGANLIVVANDDVSKDSVQQNLMEMVIPDTVGIRFFSIEKTIRVIGKAAPTQKILLVIRTPQDALALIKGGVPIKKLNIGNLHFAEGKKQLSATVSVSQDDIDTFNELHNMGIQLEVQGIPNERATDLMDLLAKA</sequence>
<dbReference type="GO" id="GO:0009401">
    <property type="term" value="P:phosphoenolpyruvate-dependent sugar phosphotransferase system"/>
    <property type="evidence" value="ECO:0007669"/>
    <property type="project" value="UniProtKB-KW"/>
</dbReference>
<dbReference type="Pfam" id="PF03830">
    <property type="entry name" value="PTSIIB_sorb"/>
    <property type="match status" value="1"/>
</dbReference>
<keyword evidence="5" id="KW-0808">Transferase</keyword>
<comment type="caution">
    <text evidence="11">The sequence shown here is derived from an EMBL/GenBank/DDBJ whole genome shotgun (WGS) entry which is preliminary data.</text>
</comment>
<keyword evidence="7" id="KW-0418">Kinase</keyword>
<evidence type="ECO:0000259" key="10">
    <source>
        <dbReference type="PROSITE" id="PS51101"/>
    </source>
</evidence>
<comment type="subcellular location">
    <subcellularLocation>
        <location evidence="1">Cytoplasm</location>
    </subcellularLocation>
</comment>
<evidence type="ECO:0000256" key="5">
    <source>
        <dbReference type="ARBA" id="ARBA00022679"/>
    </source>
</evidence>
<keyword evidence="3" id="KW-0963">Cytoplasm</keyword>
<protein>
    <submittedName>
        <fullName evidence="11">N-acetylgalactosamine-specific PTS system transporter subunit IIB</fullName>
    </submittedName>
</protein>
<dbReference type="SUPFAM" id="SSF52728">
    <property type="entry name" value="PTS IIb component"/>
    <property type="match status" value="1"/>
</dbReference>
<keyword evidence="12" id="KW-1185">Reference proteome</keyword>
<evidence type="ECO:0000256" key="2">
    <source>
        <dbReference type="ARBA" id="ARBA00022448"/>
    </source>
</evidence>
<evidence type="ECO:0000313" key="12">
    <source>
        <dbReference type="Proteomes" id="UP000050969"/>
    </source>
</evidence>
<feature type="modified residue" description="Phosphohistidine; by EIIA" evidence="9">
    <location>
        <position position="18"/>
    </location>
</feature>
<dbReference type="InterPro" id="IPR018455">
    <property type="entry name" value="PTS_IIB_sorbose-sp_subgr"/>
</dbReference>
<dbReference type="NCBIfam" id="TIGR00854">
    <property type="entry name" value="pts-sorbose"/>
    <property type="match status" value="1"/>
</dbReference>
<dbReference type="InterPro" id="IPR036667">
    <property type="entry name" value="PTS_IIB_sorbose-sp_sf"/>
</dbReference>
<evidence type="ECO:0000256" key="1">
    <source>
        <dbReference type="ARBA" id="ARBA00004496"/>
    </source>
</evidence>
<dbReference type="PROSITE" id="PS51101">
    <property type="entry name" value="PTS_EIIB_TYPE_4"/>
    <property type="match status" value="1"/>
</dbReference>
<proteinExistence type="predicted"/>
<evidence type="ECO:0000256" key="6">
    <source>
        <dbReference type="ARBA" id="ARBA00022683"/>
    </source>
</evidence>
<evidence type="ECO:0000256" key="4">
    <source>
        <dbReference type="ARBA" id="ARBA00022597"/>
    </source>
</evidence>
<dbReference type="GO" id="GO:0005737">
    <property type="term" value="C:cytoplasm"/>
    <property type="evidence" value="ECO:0007669"/>
    <property type="project" value="UniProtKB-SubCell"/>
</dbReference>
<dbReference type="STRING" id="1293598.IV56_GL001157"/>
<dbReference type="NCBIfam" id="NF007288">
    <property type="entry name" value="PRK09756.1"/>
    <property type="match status" value="1"/>
</dbReference>
<accession>A0A0R2MS18</accession>
<dbReference type="Proteomes" id="UP000050969">
    <property type="component" value="Unassembled WGS sequence"/>
</dbReference>
<evidence type="ECO:0000256" key="7">
    <source>
        <dbReference type="ARBA" id="ARBA00022777"/>
    </source>
</evidence>
<dbReference type="NCBIfam" id="NF008508">
    <property type="entry name" value="PRK11425.1"/>
    <property type="match status" value="1"/>
</dbReference>
<dbReference type="Gene3D" id="3.40.35.10">
    <property type="entry name" value="Phosphotransferase system, sorbose subfamily IIB component"/>
    <property type="match status" value="1"/>
</dbReference>
<evidence type="ECO:0000256" key="3">
    <source>
        <dbReference type="ARBA" id="ARBA00022490"/>
    </source>
</evidence>
<keyword evidence="6" id="KW-0598">Phosphotransferase system</keyword>
<organism evidence="11 12">
    <name type="scientific">Lacticaseibacillus saniviri JCM 17471 = DSM 24301</name>
    <dbReference type="NCBI Taxonomy" id="1293598"/>
    <lineage>
        <taxon>Bacteria</taxon>
        <taxon>Bacillati</taxon>
        <taxon>Bacillota</taxon>
        <taxon>Bacilli</taxon>
        <taxon>Lactobacillales</taxon>
        <taxon>Lactobacillaceae</taxon>
        <taxon>Lacticaseibacillus</taxon>
    </lineage>
</organism>
<keyword evidence="4" id="KW-0762">Sugar transport</keyword>
<dbReference type="PATRIC" id="fig|1293598.4.peg.1220"/>
<dbReference type="GO" id="GO:0016301">
    <property type="term" value="F:kinase activity"/>
    <property type="evidence" value="ECO:0007669"/>
    <property type="project" value="UniProtKB-KW"/>
</dbReference>
<name>A0A0R2MS18_9LACO</name>
<evidence type="ECO:0000256" key="8">
    <source>
        <dbReference type="PIRSR" id="PIRSR618455-1"/>
    </source>
</evidence>
<dbReference type="AlphaFoldDB" id="A0A0R2MS18"/>
<evidence type="ECO:0000256" key="9">
    <source>
        <dbReference type="PIRSR" id="PIRSR618455-2"/>
    </source>
</evidence>
<feature type="active site" description="Pros-phosphohistidine intermediate; for EIIB activity" evidence="8">
    <location>
        <position position="18"/>
    </location>
</feature>
<keyword evidence="2" id="KW-0813">Transport</keyword>
<reference evidence="11 12" key="1">
    <citation type="journal article" date="2015" name="Genome Announc.">
        <title>Expanding the biotechnology potential of lactobacilli through comparative genomics of 213 strains and associated genera.</title>
        <authorList>
            <person name="Sun Z."/>
            <person name="Harris H.M."/>
            <person name="McCann A."/>
            <person name="Guo C."/>
            <person name="Argimon S."/>
            <person name="Zhang W."/>
            <person name="Yang X."/>
            <person name="Jeffery I.B."/>
            <person name="Cooney J.C."/>
            <person name="Kagawa T.F."/>
            <person name="Liu W."/>
            <person name="Song Y."/>
            <person name="Salvetti E."/>
            <person name="Wrobel A."/>
            <person name="Rasinkangas P."/>
            <person name="Parkhill J."/>
            <person name="Rea M.C."/>
            <person name="O'Sullivan O."/>
            <person name="Ritari J."/>
            <person name="Douillard F.P."/>
            <person name="Paul Ross R."/>
            <person name="Yang R."/>
            <person name="Briner A.E."/>
            <person name="Felis G.E."/>
            <person name="de Vos W.M."/>
            <person name="Barrangou R."/>
            <person name="Klaenhammer T.R."/>
            <person name="Caufield P.W."/>
            <person name="Cui Y."/>
            <person name="Zhang H."/>
            <person name="O'Toole P.W."/>
        </authorList>
    </citation>
    <scope>NUCLEOTIDE SEQUENCE [LARGE SCALE GENOMIC DNA]</scope>
    <source>
        <strain evidence="11 12">DSM 24301</strain>
    </source>
</reference>
<gene>
    <name evidence="11" type="ORF">IV56_GL001157</name>
</gene>
<dbReference type="GO" id="GO:0008982">
    <property type="term" value="F:protein-N(PI)-phosphohistidine-sugar phosphotransferase activity"/>
    <property type="evidence" value="ECO:0007669"/>
    <property type="project" value="InterPro"/>
</dbReference>
<dbReference type="CDD" id="cd00001">
    <property type="entry name" value="PTS_IIB_man"/>
    <property type="match status" value="1"/>
</dbReference>
<evidence type="ECO:0000313" key="11">
    <source>
        <dbReference type="EMBL" id="KRO16375.1"/>
    </source>
</evidence>